<feature type="non-terminal residue" evidence="1">
    <location>
        <position position="94"/>
    </location>
</feature>
<comment type="caution">
    <text evidence="1">The sequence shown here is derived from an EMBL/GenBank/DDBJ whole genome shotgun (WGS) entry which is preliminary data.</text>
</comment>
<sequence length="94" mass="11162">QKIIEDIMQEGITPTVDLIEIEKTFEEIFHFLLDAQKEIEKMKFLNKSDNEYESYTKLLNNYYPCNDNEKGQTISEIPIHEEVTETKEANYLIK</sequence>
<evidence type="ECO:0000313" key="2">
    <source>
        <dbReference type="Proteomes" id="UP000789831"/>
    </source>
</evidence>
<name>A0A9N9N539_9GLOM</name>
<dbReference type="EMBL" id="CAJVPL010018379">
    <property type="protein sequence ID" value="CAG8701834.1"/>
    <property type="molecule type" value="Genomic_DNA"/>
</dbReference>
<dbReference type="Proteomes" id="UP000789831">
    <property type="component" value="Unassembled WGS sequence"/>
</dbReference>
<keyword evidence="2" id="KW-1185">Reference proteome</keyword>
<protein>
    <submittedName>
        <fullName evidence="1">11670_t:CDS:1</fullName>
    </submittedName>
</protein>
<reference evidence="1" key="1">
    <citation type="submission" date="2021-06" db="EMBL/GenBank/DDBJ databases">
        <authorList>
            <person name="Kallberg Y."/>
            <person name="Tangrot J."/>
            <person name="Rosling A."/>
        </authorList>
    </citation>
    <scope>NUCLEOTIDE SEQUENCE</scope>
    <source>
        <strain evidence="1">MT106</strain>
    </source>
</reference>
<organism evidence="1 2">
    <name type="scientific">Ambispora gerdemannii</name>
    <dbReference type="NCBI Taxonomy" id="144530"/>
    <lineage>
        <taxon>Eukaryota</taxon>
        <taxon>Fungi</taxon>
        <taxon>Fungi incertae sedis</taxon>
        <taxon>Mucoromycota</taxon>
        <taxon>Glomeromycotina</taxon>
        <taxon>Glomeromycetes</taxon>
        <taxon>Archaeosporales</taxon>
        <taxon>Ambisporaceae</taxon>
        <taxon>Ambispora</taxon>
    </lineage>
</organism>
<proteinExistence type="predicted"/>
<accession>A0A9N9N539</accession>
<feature type="non-terminal residue" evidence="1">
    <location>
        <position position="1"/>
    </location>
</feature>
<dbReference type="AlphaFoldDB" id="A0A9N9N539"/>
<gene>
    <name evidence="1" type="ORF">AGERDE_LOCUS13550</name>
</gene>
<evidence type="ECO:0000313" key="1">
    <source>
        <dbReference type="EMBL" id="CAG8701834.1"/>
    </source>
</evidence>